<gene>
    <name evidence="1" type="ORF">UFOPK1775_00661</name>
</gene>
<protein>
    <submittedName>
        <fullName evidence="1">Unannotated protein</fullName>
    </submittedName>
</protein>
<evidence type="ECO:0000313" key="1">
    <source>
        <dbReference type="EMBL" id="CAB4591480.1"/>
    </source>
</evidence>
<dbReference type="EMBL" id="CAEZUB010000066">
    <property type="protein sequence ID" value="CAB4591480.1"/>
    <property type="molecule type" value="Genomic_DNA"/>
</dbReference>
<proteinExistence type="predicted"/>
<organism evidence="1">
    <name type="scientific">freshwater metagenome</name>
    <dbReference type="NCBI Taxonomy" id="449393"/>
    <lineage>
        <taxon>unclassified sequences</taxon>
        <taxon>metagenomes</taxon>
        <taxon>ecological metagenomes</taxon>
    </lineage>
</organism>
<dbReference type="AlphaFoldDB" id="A0A6J6FT18"/>
<sequence>MSPGRTKSAALSVNAAICFSLNGSAATAQASRTWYCHAFSESIDLARLGADVARTARDAISGGTGVTRSGR</sequence>
<accession>A0A6J6FT18</accession>
<name>A0A6J6FT18_9ZZZZ</name>
<reference evidence="1" key="1">
    <citation type="submission" date="2020-05" db="EMBL/GenBank/DDBJ databases">
        <authorList>
            <person name="Chiriac C."/>
            <person name="Salcher M."/>
            <person name="Ghai R."/>
            <person name="Kavagutti S V."/>
        </authorList>
    </citation>
    <scope>NUCLEOTIDE SEQUENCE</scope>
</reference>